<evidence type="ECO:0000313" key="1">
    <source>
        <dbReference type="EMBL" id="JAE29750.1"/>
    </source>
</evidence>
<dbReference type="EMBL" id="GBRH01168146">
    <property type="protein sequence ID" value="JAE29750.1"/>
    <property type="molecule type" value="Transcribed_RNA"/>
</dbReference>
<reference evidence="1" key="2">
    <citation type="journal article" date="2015" name="Data Brief">
        <title>Shoot transcriptome of the giant reed, Arundo donax.</title>
        <authorList>
            <person name="Barrero R.A."/>
            <person name="Guerrero F.D."/>
            <person name="Moolhuijzen P."/>
            <person name="Goolsby J.A."/>
            <person name="Tidwell J."/>
            <person name="Bellgard S.E."/>
            <person name="Bellgard M.I."/>
        </authorList>
    </citation>
    <scope>NUCLEOTIDE SEQUENCE</scope>
    <source>
        <tissue evidence="1">Shoot tissue taken approximately 20 cm above the soil surface</tissue>
    </source>
</reference>
<sequence>MSRLSFVPPASSSE</sequence>
<name>A0A0A9GXN9_ARUDO</name>
<reference evidence="1" key="1">
    <citation type="submission" date="2014-09" db="EMBL/GenBank/DDBJ databases">
        <authorList>
            <person name="Magalhaes I.L.F."/>
            <person name="Oliveira U."/>
            <person name="Santos F.R."/>
            <person name="Vidigal T.H.D.A."/>
            <person name="Brescovit A.D."/>
            <person name="Santos A.J."/>
        </authorList>
    </citation>
    <scope>NUCLEOTIDE SEQUENCE</scope>
    <source>
        <tissue evidence="1">Shoot tissue taken approximately 20 cm above the soil surface</tissue>
    </source>
</reference>
<accession>A0A0A9GXN9</accession>
<organism evidence="1">
    <name type="scientific">Arundo donax</name>
    <name type="common">Giant reed</name>
    <name type="synonym">Donax arundinaceus</name>
    <dbReference type="NCBI Taxonomy" id="35708"/>
    <lineage>
        <taxon>Eukaryota</taxon>
        <taxon>Viridiplantae</taxon>
        <taxon>Streptophyta</taxon>
        <taxon>Embryophyta</taxon>
        <taxon>Tracheophyta</taxon>
        <taxon>Spermatophyta</taxon>
        <taxon>Magnoliopsida</taxon>
        <taxon>Liliopsida</taxon>
        <taxon>Poales</taxon>
        <taxon>Poaceae</taxon>
        <taxon>PACMAD clade</taxon>
        <taxon>Arundinoideae</taxon>
        <taxon>Arundineae</taxon>
        <taxon>Arundo</taxon>
    </lineage>
</organism>
<proteinExistence type="predicted"/>
<protein>
    <submittedName>
        <fullName evidence="1">Uncharacterized protein</fullName>
    </submittedName>
</protein>